<reference evidence="5" key="1">
    <citation type="submission" date="2018-07" db="EMBL/GenBank/DDBJ databases">
        <authorList>
            <person name="Safronova V.I."/>
            <person name="Chirak E.R."/>
            <person name="Sazanova A.L."/>
        </authorList>
    </citation>
    <scope>NUCLEOTIDE SEQUENCE [LARGE SCALE GENOMIC DNA]</scope>
    <source>
        <strain evidence="5">RCAM04685</strain>
    </source>
</reference>
<dbReference type="Pfam" id="PF01757">
    <property type="entry name" value="Acyl_transf_3"/>
    <property type="match status" value="1"/>
</dbReference>
<dbReference type="GO" id="GO:0009103">
    <property type="term" value="P:lipopolysaccharide biosynthetic process"/>
    <property type="evidence" value="ECO:0007669"/>
    <property type="project" value="TreeGrafter"/>
</dbReference>
<feature type="transmembrane region" description="Helical" evidence="1">
    <location>
        <begin position="134"/>
        <end position="154"/>
    </location>
</feature>
<proteinExistence type="predicted"/>
<accession>A0A370L4R9</accession>
<keyword evidence="4" id="KW-0808">Transferase</keyword>
<dbReference type="GO" id="GO:0016020">
    <property type="term" value="C:membrane"/>
    <property type="evidence" value="ECO:0007669"/>
    <property type="project" value="TreeGrafter"/>
</dbReference>
<feature type="transmembrane region" description="Helical" evidence="1">
    <location>
        <begin position="217"/>
        <end position="234"/>
    </location>
</feature>
<feature type="transmembrane region" description="Helical" evidence="1">
    <location>
        <begin position="160"/>
        <end position="180"/>
    </location>
</feature>
<comment type="caution">
    <text evidence="4">The sequence shown here is derived from an EMBL/GenBank/DDBJ whole genome shotgun (WGS) entry which is preliminary data.</text>
</comment>
<dbReference type="RefSeq" id="WP_114829954.1">
    <property type="nucleotide sequence ID" value="NZ_QQTO01000007.1"/>
</dbReference>
<evidence type="ECO:0000313" key="5">
    <source>
        <dbReference type="Proteomes" id="UP000255207"/>
    </source>
</evidence>
<evidence type="ECO:0000256" key="1">
    <source>
        <dbReference type="SAM" id="Phobius"/>
    </source>
</evidence>
<evidence type="ECO:0000313" key="4">
    <source>
        <dbReference type="EMBL" id="RDJ24092.1"/>
    </source>
</evidence>
<feature type="transmembrane region" description="Helical" evidence="1">
    <location>
        <begin position="345"/>
        <end position="366"/>
    </location>
</feature>
<organism evidence="4 5">
    <name type="scientific">Bosea caraganae</name>
    <dbReference type="NCBI Taxonomy" id="2763117"/>
    <lineage>
        <taxon>Bacteria</taxon>
        <taxon>Pseudomonadati</taxon>
        <taxon>Pseudomonadota</taxon>
        <taxon>Alphaproteobacteria</taxon>
        <taxon>Hyphomicrobiales</taxon>
        <taxon>Boseaceae</taxon>
        <taxon>Bosea</taxon>
    </lineage>
</organism>
<gene>
    <name evidence="4" type="ORF">DWE98_14320</name>
</gene>
<name>A0A370L4R9_9HYPH</name>
<keyword evidence="5" id="KW-1185">Reference proteome</keyword>
<feature type="transmembrane region" description="Helical" evidence="1">
    <location>
        <begin position="312"/>
        <end position="329"/>
    </location>
</feature>
<evidence type="ECO:0000259" key="2">
    <source>
        <dbReference type="Pfam" id="PF01757"/>
    </source>
</evidence>
<keyword evidence="1" id="KW-1133">Transmembrane helix</keyword>
<feature type="transmembrane region" description="Helical" evidence="1">
    <location>
        <begin position="187"/>
        <end position="211"/>
    </location>
</feature>
<feature type="domain" description="SGNH" evidence="3">
    <location>
        <begin position="411"/>
        <end position="615"/>
    </location>
</feature>
<dbReference type="Pfam" id="PF19040">
    <property type="entry name" value="SGNH"/>
    <property type="match status" value="1"/>
</dbReference>
<keyword evidence="4" id="KW-0012">Acyltransferase</keyword>
<sequence>MYRPDIDGLRALAILPVLLFHLNFPFVEGGFVGVDIFFVISGYLITRILRDDLDSGSYSIARFYERRARRILPALFVVLAASCVAGFAVMMPHDLVGLGQSALATLLFSSNILFLNQVGYFADPADIKPLLHTWSLAVEEQFYILFPLLLALLHRFGRRAAIAACLAIALVSFGAGIWLVQKDQAAAFYLAPTRVWELLIGSLLALGLFPLPGSDRLRQGLGCLGLGLIGFSILTYSESTLFPGIAALAPSIGAGLIIYSGQNGVTWVSRLLSLRPLVFIGLISYSLYLWHWPIQAFYRYEVTDHFSRLEKVGLLALCFACAIPSWRYVEQPFRTATGWGQGRRAFTAAAVAASLLFVAGGALVVGHGAAWRYPAKAEAVLAGMGGYDVTSGYREGSCFLTSKSDDLELFRKELCLGRDAARKDYLLVGDSHAAALWSGLSTTFTDIHFQQATASGCRPLMDGQGAERCLGLMRYIFEQHLPRAGSDAVVLAARWTHADVAGLLSTVERLKQFGRPVYVIGPIVEYQQKLPQLLTKSILSDDAGMVARNRSRAQKALDEELAQALRNSGATYISAFKTLCPSDQCVTLTTSGVPVQWDYGHLTREGSQFVAETWRRNHLVQ</sequence>
<feature type="transmembrane region" description="Helical" evidence="1">
    <location>
        <begin position="30"/>
        <end position="50"/>
    </location>
</feature>
<dbReference type="AlphaFoldDB" id="A0A370L4R9"/>
<feature type="transmembrane region" description="Helical" evidence="1">
    <location>
        <begin position="241"/>
        <end position="260"/>
    </location>
</feature>
<dbReference type="OrthoDB" id="9796461at2"/>
<dbReference type="InterPro" id="IPR050879">
    <property type="entry name" value="Acyltransferase_3"/>
</dbReference>
<dbReference type="EMBL" id="QQTP01000007">
    <property type="protein sequence ID" value="RDJ24092.1"/>
    <property type="molecule type" value="Genomic_DNA"/>
</dbReference>
<dbReference type="SUPFAM" id="SSF52266">
    <property type="entry name" value="SGNH hydrolase"/>
    <property type="match status" value="1"/>
</dbReference>
<evidence type="ECO:0000259" key="3">
    <source>
        <dbReference type="Pfam" id="PF19040"/>
    </source>
</evidence>
<dbReference type="PANTHER" id="PTHR23028">
    <property type="entry name" value="ACETYLTRANSFERASE"/>
    <property type="match status" value="1"/>
</dbReference>
<dbReference type="InterPro" id="IPR002656">
    <property type="entry name" value="Acyl_transf_3_dom"/>
</dbReference>
<keyword evidence="1" id="KW-0812">Transmembrane</keyword>
<feature type="transmembrane region" description="Helical" evidence="1">
    <location>
        <begin position="71"/>
        <end position="90"/>
    </location>
</feature>
<dbReference type="InterPro" id="IPR043968">
    <property type="entry name" value="SGNH"/>
</dbReference>
<feature type="domain" description="Acyltransferase 3" evidence="2">
    <location>
        <begin position="5"/>
        <end position="323"/>
    </location>
</feature>
<dbReference type="PANTHER" id="PTHR23028:SF53">
    <property type="entry name" value="ACYL_TRANSF_3 DOMAIN-CONTAINING PROTEIN"/>
    <property type="match status" value="1"/>
</dbReference>
<dbReference type="Proteomes" id="UP000255207">
    <property type="component" value="Unassembled WGS sequence"/>
</dbReference>
<protein>
    <submittedName>
        <fullName evidence="4">Acyltransferase</fullName>
    </submittedName>
</protein>
<keyword evidence="1" id="KW-0472">Membrane</keyword>
<dbReference type="GO" id="GO:0016747">
    <property type="term" value="F:acyltransferase activity, transferring groups other than amino-acyl groups"/>
    <property type="evidence" value="ECO:0007669"/>
    <property type="project" value="InterPro"/>
</dbReference>
<feature type="transmembrane region" description="Helical" evidence="1">
    <location>
        <begin position="272"/>
        <end position="291"/>
    </location>
</feature>